<protein>
    <recommendedName>
        <fullName evidence="3">Immunity protein 30 domain-containing protein</fullName>
    </recommendedName>
</protein>
<dbReference type="RefSeq" id="WP_186975510.1">
    <property type="nucleotide sequence ID" value="NZ_JACOOH010000002.1"/>
</dbReference>
<evidence type="ECO:0000313" key="1">
    <source>
        <dbReference type="EMBL" id="MBC5620791.1"/>
    </source>
</evidence>
<comment type="caution">
    <text evidence="1">The sequence shown here is derived from an EMBL/GenBank/DDBJ whole genome shotgun (WGS) entry which is preliminary data.</text>
</comment>
<proteinExistence type="predicted"/>
<dbReference type="EMBL" id="JACOOH010000002">
    <property type="protein sequence ID" value="MBC5620791.1"/>
    <property type="molecule type" value="Genomic_DNA"/>
</dbReference>
<sequence length="177" mass="20542">MDFKTKLSRRVGMDDIREILFLVESDDGQKQRLYDLLISDDGVIGYHAAWVFTHFSPENRKWLYGKQDELIDEVLACKHGGKRRVILCLLYQMPLMNPPRVDFLDFCLEKMMSCQELPGVRSLCMKLAYELCLSIPELMQELKMALTIMEVDTLPSMRTVRKNVLKAMGRGKSLQTF</sequence>
<name>A0ABR7CYP0_9BACT</name>
<keyword evidence="2" id="KW-1185">Reference proteome</keyword>
<accession>A0ABR7CYP0</accession>
<evidence type="ECO:0000313" key="2">
    <source>
        <dbReference type="Proteomes" id="UP000646484"/>
    </source>
</evidence>
<dbReference type="Proteomes" id="UP000646484">
    <property type="component" value="Unassembled WGS sequence"/>
</dbReference>
<reference evidence="1 2" key="1">
    <citation type="submission" date="2020-08" db="EMBL/GenBank/DDBJ databases">
        <title>Genome public.</title>
        <authorList>
            <person name="Liu C."/>
            <person name="Sun Q."/>
        </authorList>
    </citation>
    <scope>NUCLEOTIDE SEQUENCE [LARGE SCALE GENOMIC DNA]</scope>
    <source>
        <strain evidence="1 2">NSJ-56</strain>
    </source>
</reference>
<evidence type="ECO:0008006" key="3">
    <source>
        <dbReference type="Google" id="ProtNLM"/>
    </source>
</evidence>
<organism evidence="1 2">
    <name type="scientific">Butyricimonas hominis</name>
    <dbReference type="NCBI Taxonomy" id="2763032"/>
    <lineage>
        <taxon>Bacteria</taxon>
        <taxon>Pseudomonadati</taxon>
        <taxon>Bacteroidota</taxon>
        <taxon>Bacteroidia</taxon>
        <taxon>Bacteroidales</taxon>
        <taxon>Odoribacteraceae</taxon>
        <taxon>Butyricimonas</taxon>
    </lineage>
</organism>
<gene>
    <name evidence="1" type="ORF">H8S64_06755</name>
</gene>